<dbReference type="InterPro" id="IPR028366">
    <property type="entry name" value="PhoU"/>
</dbReference>
<proteinExistence type="inferred from homology"/>
<evidence type="ECO:0000256" key="2">
    <source>
        <dbReference type="ARBA" id="ARBA00008107"/>
    </source>
</evidence>
<dbReference type="Proteomes" id="UP000010847">
    <property type="component" value="Chromosome"/>
</dbReference>
<comment type="subcellular location">
    <subcellularLocation>
        <location evidence="1 7">Cytoplasm</location>
    </subcellularLocation>
</comment>
<organism evidence="9 10">
    <name type="scientific">Desulfitobacterium metallireducens DSM 15288</name>
    <dbReference type="NCBI Taxonomy" id="871968"/>
    <lineage>
        <taxon>Bacteria</taxon>
        <taxon>Bacillati</taxon>
        <taxon>Bacillota</taxon>
        <taxon>Clostridia</taxon>
        <taxon>Eubacteriales</taxon>
        <taxon>Desulfitobacteriaceae</taxon>
        <taxon>Desulfitobacterium</taxon>
    </lineage>
</organism>
<evidence type="ECO:0000256" key="3">
    <source>
        <dbReference type="ARBA" id="ARBA00011738"/>
    </source>
</evidence>
<dbReference type="InterPro" id="IPR038078">
    <property type="entry name" value="PhoU-like_sf"/>
</dbReference>
<dbReference type="EMBL" id="CP007032">
    <property type="protein sequence ID" value="AHF06258.1"/>
    <property type="molecule type" value="Genomic_DNA"/>
</dbReference>
<dbReference type="NCBIfam" id="TIGR02135">
    <property type="entry name" value="phoU_full"/>
    <property type="match status" value="1"/>
</dbReference>
<feature type="domain" description="PhoU" evidence="8">
    <location>
        <begin position="20"/>
        <end position="105"/>
    </location>
</feature>
<evidence type="ECO:0000259" key="8">
    <source>
        <dbReference type="Pfam" id="PF01895"/>
    </source>
</evidence>
<keyword evidence="5 7" id="KW-0963">Cytoplasm</keyword>
<dbReference type="AlphaFoldDB" id="W0E9S0"/>
<dbReference type="eggNOG" id="COG0704">
    <property type="taxonomic scope" value="Bacteria"/>
</dbReference>
<dbReference type="RefSeq" id="WP_006715246.1">
    <property type="nucleotide sequence ID" value="NZ_CP007032.1"/>
</dbReference>
<dbReference type="PANTHER" id="PTHR42930:SF3">
    <property type="entry name" value="PHOSPHATE-SPECIFIC TRANSPORT SYSTEM ACCESSORY PROTEIN PHOU"/>
    <property type="match status" value="1"/>
</dbReference>
<dbReference type="GO" id="GO:0006817">
    <property type="term" value="P:phosphate ion transport"/>
    <property type="evidence" value="ECO:0007669"/>
    <property type="project" value="UniProtKB-KW"/>
</dbReference>
<reference evidence="9 10" key="1">
    <citation type="submission" date="2013-12" db="EMBL/GenBank/DDBJ databases">
        <authorList>
            <consortium name="DOE Joint Genome Institute"/>
            <person name="Smidt H."/>
            <person name="Huntemann M."/>
            <person name="Han J."/>
            <person name="Chen A."/>
            <person name="Kyrpides N."/>
            <person name="Mavromatis K."/>
            <person name="Markowitz V."/>
            <person name="Palaniappan K."/>
            <person name="Ivanova N."/>
            <person name="Schaumberg A."/>
            <person name="Pati A."/>
            <person name="Liolios K."/>
            <person name="Nordberg H.P."/>
            <person name="Cantor M.N."/>
            <person name="Hua S.X."/>
            <person name="Woyke T."/>
        </authorList>
    </citation>
    <scope>NUCLEOTIDE SEQUENCE [LARGE SCALE GENOMIC DNA]</scope>
    <source>
        <strain evidence="10">DSM 15288</strain>
    </source>
</reference>
<dbReference type="PIRSF" id="PIRSF003107">
    <property type="entry name" value="PhoU"/>
    <property type="match status" value="1"/>
</dbReference>
<sequence>MATRHLFDQALEDLNEEIFRLGEMVNSQIKDAMTALDKQDLELANHVITGDLKVNELQAKIEEKCTLLIATQQPFAKDLRKIVAYFKISINLERMGDLAVDLAKISLRIGGEKLIKPLIDLPRMAELVREMSLQGITACKDENAEEAQAMAAKDDIVDHLYNQIFSELMLLMIEDPKKINQAAYLLFAGRHLERIGDYCTNISEEVLYVVTGKRTDLN</sequence>
<dbReference type="InterPro" id="IPR026022">
    <property type="entry name" value="PhoU_dom"/>
</dbReference>
<evidence type="ECO:0000256" key="4">
    <source>
        <dbReference type="ARBA" id="ARBA00022448"/>
    </source>
</evidence>
<evidence type="ECO:0000256" key="5">
    <source>
        <dbReference type="ARBA" id="ARBA00022490"/>
    </source>
</evidence>
<keyword evidence="4 7" id="KW-0813">Transport</keyword>
<feature type="domain" description="PhoU" evidence="8">
    <location>
        <begin position="121"/>
        <end position="206"/>
    </location>
</feature>
<keyword evidence="10" id="KW-1185">Reference proteome</keyword>
<dbReference type="SUPFAM" id="SSF109755">
    <property type="entry name" value="PhoU-like"/>
    <property type="match status" value="1"/>
</dbReference>
<dbReference type="GO" id="GO:0045936">
    <property type="term" value="P:negative regulation of phosphate metabolic process"/>
    <property type="evidence" value="ECO:0007669"/>
    <property type="project" value="InterPro"/>
</dbReference>
<name>W0E9S0_9FIRM</name>
<comment type="similarity">
    <text evidence="2 7">Belongs to the PhoU family.</text>
</comment>
<dbReference type="OrthoDB" id="9814256at2"/>
<comment type="subunit">
    <text evidence="3 7">Homodimer.</text>
</comment>
<dbReference type="KEGG" id="dmt:DESME_03690"/>
<dbReference type="GO" id="GO:0030643">
    <property type="term" value="P:intracellular phosphate ion homeostasis"/>
    <property type="evidence" value="ECO:0007669"/>
    <property type="project" value="InterPro"/>
</dbReference>
<protein>
    <recommendedName>
        <fullName evidence="7">Phosphate-specific transport system accessory protein PhoU</fullName>
    </recommendedName>
</protein>
<dbReference type="PANTHER" id="PTHR42930">
    <property type="entry name" value="PHOSPHATE-SPECIFIC TRANSPORT SYSTEM ACCESSORY PROTEIN PHOU"/>
    <property type="match status" value="1"/>
</dbReference>
<evidence type="ECO:0000256" key="7">
    <source>
        <dbReference type="PIRNR" id="PIRNR003107"/>
    </source>
</evidence>
<accession>W0E9S0</accession>
<dbReference type="Gene3D" id="1.20.58.220">
    <property type="entry name" value="Phosphate transport system protein phou homolog 2, domain 2"/>
    <property type="match status" value="1"/>
</dbReference>
<dbReference type="Pfam" id="PF01895">
    <property type="entry name" value="PhoU"/>
    <property type="match status" value="2"/>
</dbReference>
<evidence type="ECO:0000256" key="6">
    <source>
        <dbReference type="ARBA" id="ARBA00022592"/>
    </source>
</evidence>
<dbReference type="GO" id="GO:0005737">
    <property type="term" value="C:cytoplasm"/>
    <property type="evidence" value="ECO:0007669"/>
    <property type="project" value="UniProtKB-SubCell"/>
</dbReference>
<evidence type="ECO:0000313" key="9">
    <source>
        <dbReference type="EMBL" id="AHF06258.1"/>
    </source>
</evidence>
<keyword evidence="6 7" id="KW-0592">Phosphate transport</keyword>
<comment type="function">
    <text evidence="7">Plays a role in the regulation of phosphate uptake.</text>
</comment>
<dbReference type="STRING" id="871968.DESME_03690"/>
<dbReference type="FunFam" id="1.20.58.220:FF:000004">
    <property type="entry name" value="Phosphate-specific transport system accessory protein PhoU"/>
    <property type="match status" value="1"/>
</dbReference>
<dbReference type="HOGENOM" id="CLU_078518_3_0_9"/>
<evidence type="ECO:0000313" key="10">
    <source>
        <dbReference type="Proteomes" id="UP000010847"/>
    </source>
</evidence>
<evidence type="ECO:0000256" key="1">
    <source>
        <dbReference type="ARBA" id="ARBA00004496"/>
    </source>
</evidence>
<gene>
    <name evidence="9" type="ORF">DESME_03690</name>
</gene>